<accession>A0AA38W541</accession>
<protein>
    <submittedName>
        <fullName evidence="1">Uncharacterized protein</fullName>
    </submittedName>
</protein>
<name>A0AA38W541_9ASTR</name>
<evidence type="ECO:0000313" key="2">
    <source>
        <dbReference type="Proteomes" id="UP001172457"/>
    </source>
</evidence>
<dbReference type="Proteomes" id="UP001172457">
    <property type="component" value="Chromosome 5"/>
</dbReference>
<gene>
    <name evidence="1" type="ORF">OSB04_019505</name>
</gene>
<keyword evidence="2" id="KW-1185">Reference proteome</keyword>
<dbReference type="EMBL" id="JARYMX010000005">
    <property type="protein sequence ID" value="KAJ9546962.1"/>
    <property type="molecule type" value="Genomic_DNA"/>
</dbReference>
<proteinExistence type="predicted"/>
<comment type="caution">
    <text evidence="1">The sequence shown here is derived from an EMBL/GenBank/DDBJ whole genome shotgun (WGS) entry which is preliminary data.</text>
</comment>
<evidence type="ECO:0000313" key="1">
    <source>
        <dbReference type="EMBL" id="KAJ9546962.1"/>
    </source>
</evidence>
<organism evidence="1 2">
    <name type="scientific">Centaurea solstitialis</name>
    <name type="common">yellow star-thistle</name>
    <dbReference type="NCBI Taxonomy" id="347529"/>
    <lineage>
        <taxon>Eukaryota</taxon>
        <taxon>Viridiplantae</taxon>
        <taxon>Streptophyta</taxon>
        <taxon>Embryophyta</taxon>
        <taxon>Tracheophyta</taxon>
        <taxon>Spermatophyta</taxon>
        <taxon>Magnoliopsida</taxon>
        <taxon>eudicotyledons</taxon>
        <taxon>Gunneridae</taxon>
        <taxon>Pentapetalae</taxon>
        <taxon>asterids</taxon>
        <taxon>campanulids</taxon>
        <taxon>Asterales</taxon>
        <taxon>Asteraceae</taxon>
        <taxon>Carduoideae</taxon>
        <taxon>Cardueae</taxon>
        <taxon>Centaureinae</taxon>
        <taxon>Centaurea</taxon>
    </lineage>
</organism>
<dbReference type="AlphaFoldDB" id="A0AA38W541"/>
<sequence length="284" mass="32604">MKNQVVQEGIKLSDNRNKIGSGWQNIKFIGSINEEKSKESWWEQQLDSIFSRIWILSVWLKVESKVGKHWKLIEINWLLQIEISKEWKIWRSMDLWSGKNATIGEGEPDLPSSMEMVLWQSITIAKARRISDSKLLKRQVNPTTAGIHKLILVGNSRMMGDGTNTQGRWNKNSTMIGRPGGFLSRYNFVASKLAGINRILYLALDGTYEEFVNFNDEHKNEGPWLLGTKDASSHCVHFTKRDSWLSLNRSDSGIIDFQNTWIREIPLLLILLGDKNPSLSKVYA</sequence>
<reference evidence="1" key="1">
    <citation type="submission" date="2023-03" db="EMBL/GenBank/DDBJ databases">
        <title>Chromosome-scale reference genome and RAD-based genetic map of yellow starthistle (Centaurea solstitialis) reveal putative structural variation and QTLs associated with invader traits.</title>
        <authorList>
            <person name="Reatini B."/>
            <person name="Cang F.A."/>
            <person name="Jiang Q."/>
            <person name="Mckibben M.T.W."/>
            <person name="Barker M.S."/>
            <person name="Rieseberg L.H."/>
            <person name="Dlugosch K.M."/>
        </authorList>
    </citation>
    <scope>NUCLEOTIDE SEQUENCE</scope>
    <source>
        <strain evidence="1">CAN-66</strain>
        <tissue evidence="1">Leaf</tissue>
    </source>
</reference>